<dbReference type="Pfam" id="PF00482">
    <property type="entry name" value="T2SSF"/>
    <property type="match status" value="2"/>
</dbReference>
<reference evidence="9 10" key="1">
    <citation type="submission" date="2024-04" db="EMBL/GenBank/DDBJ databases">
        <title>Complete genome sequence of Nguyenibacter vanlangesis HBCM-1154, a strain capable of nitrogen fixation, IAA production, and phosphorus solubilization isolated from sugarcane soil.</title>
        <authorList>
            <person name="MY HANH P."/>
        </authorList>
    </citation>
    <scope>NUCLEOTIDE SEQUENCE [LARGE SCALE GENOMIC DNA]</scope>
    <source>
        <strain evidence="9 10">HBCM 1154</strain>
    </source>
</reference>
<evidence type="ECO:0000256" key="7">
    <source>
        <dbReference type="SAM" id="Phobius"/>
    </source>
</evidence>
<organism evidence="9 10">
    <name type="scientific">Nguyenibacter vanlangensis</name>
    <dbReference type="NCBI Taxonomy" id="1216886"/>
    <lineage>
        <taxon>Bacteria</taxon>
        <taxon>Pseudomonadati</taxon>
        <taxon>Pseudomonadota</taxon>
        <taxon>Alphaproteobacteria</taxon>
        <taxon>Acetobacterales</taxon>
        <taxon>Acetobacteraceae</taxon>
        <taxon>Nguyenibacter</taxon>
    </lineage>
</organism>
<sequence>MAEFSYTAVDAQGALVRGTLEAETEDAVLATLRRQGHIPMRVGAPARFALSAGLGTTTILGAIGAGALRRKDLRRPELAAITRELAVMLGAGQDIDRALRFLVETMPRARVRAVLDGVRTMVRDGRALHVAMGRYPGSFPRLYIGMVRAAEASGDLAPTMERLALLLERERALAATVQSAMIYPAILTLAATGSIYLLLTQVLPQFTPLFAQNGATLPASTQLMIQAGDWLGRYGPAVPPVLLALVALGRVMLRRPSVRLRADRWLLALPVAGGLAGEILAARFARILGTLLENGVPILASLAIVRGAIANRAAIAAIDAATQSAKSGRGLAAALDGASVFPRRMVHLLRLGEETAQLGPMALRAADIHEEQVRVATQRLVALLVPAITIVMGLLVAGIVSSLLLAMLSLNDLAK</sequence>
<gene>
    <name evidence="9" type="ORF">AAC691_06450</name>
</gene>
<comment type="similarity">
    <text evidence="2">Belongs to the GSP F family.</text>
</comment>
<dbReference type="EMBL" id="CP152276">
    <property type="protein sequence ID" value="XAE44069.1"/>
    <property type="molecule type" value="Genomic_DNA"/>
</dbReference>
<evidence type="ECO:0000313" key="10">
    <source>
        <dbReference type="Proteomes" id="UP001449795"/>
    </source>
</evidence>
<feature type="transmembrane region" description="Helical" evidence="7">
    <location>
        <begin position="172"/>
        <end position="199"/>
    </location>
</feature>
<evidence type="ECO:0000256" key="1">
    <source>
        <dbReference type="ARBA" id="ARBA00004651"/>
    </source>
</evidence>
<dbReference type="PRINTS" id="PR00812">
    <property type="entry name" value="BCTERIALGSPF"/>
</dbReference>
<protein>
    <submittedName>
        <fullName evidence="9">Type II secretion system F family protein</fullName>
    </submittedName>
</protein>
<feature type="transmembrane region" description="Helical" evidence="7">
    <location>
        <begin position="48"/>
        <end position="68"/>
    </location>
</feature>
<feature type="transmembrane region" description="Helical" evidence="7">
    <location>
        <begin position="234"/>
        <end position="253"/>
    </location>
</feature>
<evidence type="ECO:0000313" key="9">
    <source>
        <dbReference type="EMBL" id="XAE44069.1"/>
    </source>
</evidence>
<feature type="domain" description="Type II secretion system protein GspF" evidence="8">
    <location>
        <begin position="82"/>
        <end position="204"/>
    </location>
</feature>
<dbReference type="PANTHER" id="PTHR30012:SF0">
    <property type="entry name" value="TYPE II SECRETION SYSTEM PROTEIN F-RELATED"/>
    <property type="match status" value="1"/>
</dbReference>
<dbReference type="InterPro" id="IPR003004">
    <property type="entry name" value="GspF/PilC"/>
</dbReference>
<dbReference type="RefSeq" id="WP_342629388.1">
    <property type="nucleotide sequence ID" value="NZ_CP152276.1"/>
</dbReference>
<feature type="domain" description="Type II secretion system protein GspF" evidence="8">
    <location>
        <begin position="284"/>
        <end position="405"/>
    </location>
</feature>
<evidence type="ECO:0000256" key="5">
    <source>
        <dbReference type="ARBA" id="ARBA00022989"/>
    </source>
</evidence>
<keyword evidence="3" id="KW-1003">Cell membrane</keyword>
<keyword evidence="5 7" id="KW-1133">Transmembrane helix</keyword>
<feature type="transmembrane region" description="Helical" evidence="7">
    <location>
        <begin position="380"/>
        <end position="408"/>
    </location>
</feature>
<dbReference type="Gene3D" id="1.20.81.30">
    <property type="entry name" value="Type II secretion system (T2SS), domain F"/>
    <property type="match status" value="2"/>
</dbReference>
<evidence type="ECO:0000256" key="2">
    <source>
        <dbReference type="ARBA" id="ARBA00005745"/>
    </source>
</evidence>
<feature type="transmembrane region" description="Helical" evidence="7">
    <location>
        <begin position="265"/>
        <end position="285"/>
    </location>
</feature>
<feature type="transmembrane region" description="Helical" evidence="7">
    <location>
        <begin position="291"/>
        <end position="309"/>
    </location>
</feature>
<evidence type="ECO:0000259" key="8">
    <source>
        <dbReference type="Pfam" id="PF00482"/>
    </source>
</evidence>
<name>A0ABZ3D8E8_9PROT</name>
<proteinExistence type="inferred from homology"/>
<evidence type="ECO:0000256" key="3">
    <source>
        <dbReference type="ARBA" id="ARBA00022475"/>
    </source>
</evidence>
<keyword evidence="6 7" id="KW-0472">Membrane</keyword>
<evidence type="ECO:0000256" key="4">
    <source>
        <dbReference type="ARBA" id="ARBA00022692"/>
    </source>
</evidence>
<dbReference type="Proteomes" id="UP001449795">
    <property type="component" value="Chromosome"/>
</dbReference>
<dbReference type="InterPro" id="IPR018076">
    <property type="entry name" value="T2SS_GspF_dom"/>
</dbReference>
<comment type="subcellular location">
    <subcellularLocation>
        <location evidence="1">Cell membrane</location>
        <topology evidence="1">Multi-pass membrane protein</topology>
    </subcellularLocation>
</comment>
<dbReference type="PANTHER" id="PTHR30012">
    <property type="entry name" value="GENERAL SECRETION PATHWAY PROTEIN"/>
    <property type="match status" value="1"/>
</dbReference>
<accession>A0ABZ3D8E8</accession>
<keyword evidence="4 7" id="KW-0812">Transmembrane</keyword>
<evidence type="ECO:0000256" key="6">
    <source>
        <dbReference type="ARBA" id="ARBA00023136"/>
    </source>
</evidence>
<dbReference type="InterPro" id="IPR042094">
    <property type="entry name" value="T2SS_GspF_sf"/>
</dbReference>
<keyword evidence="10" id="KW-1185">Reference proteome</keyword>